<accession>A0ABX1HV44</accession>
<name>A0ABX1HV44_9VIBR</name>
<comment type="caution">
    <text evidence="1">The sequence shown here is derived from an EMBL/GenBank/DDBJ whole genome shotgun (WGS) entry which is preliminary data.</text>
</comment>
<gene>
    <name evidence="1" type="ORF">EX191_09530</name>
</gene>
<protein>
    <submittedName>
        <fullName evidence="1">Uncharacterized protein</fullName>
    </submittedName>
</protein>
<keyword evidence="2" id="KW-1185">Reference proteome</keyword>
<organism evidence="1 2">
    <name type="scientific">Vibrio chemaguriensis</name>
    <dbReference type="NCBI Taxonomy" id="2527672"/>
    <lineage>
        <taxon>Bacteria</taxon>
        <taxon>Pseudomonadati</taxon>
        <taxon>Pseudomonadota</taxon>
        <taxon>Gammaproteobacteria</taxon>
        <taxon>Vibrionales</taxon>
        <taxon>Vibrionaceae</taxon>
        <taxon>Vibrio</taxon>
    </lineage>
</organism>
<sequence>MSHKNTKTTANKGYSPEVRIVLRGINKSKVPEATRRFIDTLKHFRDKPYMLESLRSLNSPYRDMQRRARVKAFRVLTVLISYMDWATFRIGVPKPDSNDPVKHRAMIKRYKKMYNEAIPKSTWYNYINQLIKAGYLTSTPMDMKDREGKIRGAAGLKCITMKLMTELNFKPGWIDEQRNYALQKLKKRGLSNVWPKYSSKLANEKREKIISDECIQTESVLGEFETRPNYLDFSPSPLY</sequence>
<evidence type="ECO:0000313" key="2">
    <source>
        <dbReference type="Proteomes" id="UP000778757"/>
    </source>
</evidence>
<dbReference type="Proteomes" id="UP000778757">
    <property type="component" value="Unassembled WGS sequence"/>
</dbReference>
<evidence type="ECO:0000313" key="1">
    <source>
        <dbReference type="EMBL" id="NKJ68029.1"/>
    </source>
</evidence>
<dbReference type="RefSeq" id="WP_193447626.1">
    <property type="nucleotide sequence ID" value="NZ_SHOE01000008.1"/>
</dbReference>
<proteinExistence type="predicted"/>
<dbReference type="EMBL" id="SHOE01000008">
    <property type="protein sequence ID" value="NKJ68029.1"/>
    <property type="molecule type" value="Genomic_DNA"/>
</dbReference>
<reference evidence="1 2" key="1">
    <citation type="journal article" date="2019" name="Curr. Microbiol.">
        <title>Vibrio chemaguriensis sp. nov., from Sundarbans, Bay of Bengal.</title>
        <authorList>
            <person name="Ghosh A."/>
            <person name="Bhadury P."/>
        </authorList>
    </citation>
    <scope>NUCLEOTIDE SEQUENCE [LARGE SCALE GENOMIC DNA]</scope>
    <source>
        <strain evidence="1 2">Iso1</strain>
    </source>
</reference>